<feature type="non-terminal residue" evidence="2">
    <location>
        <position position="1"/>
    </location>
</feature>
<evidence type="ECO:0000256" key="1">
    <source>
        <dbReference type="SAM" id="MobiDB-lite"/>
    </source>
</evidence>
<accession>A0ABQ9TES5</accession>
<dbReference type="EMBL" id="JASSZA010000023">
    <property type="protein sequence ID" value="KAK2083234.1"/>
    <property type="molecule type" value="Genomic_DNA"/>
</dbReference>
<keyword evidence="3" id="KW-1185">Reference proteome</keyword>
<organism evidence="2 3">
    <name type="scientific">Saguinus oedipus</name>
    <name type="common">Cotton-top tamarin</name>
    <name type="synonym">Oedipomidas oedipus</name>
    <dbReference type="NCBI Taxonomy" id="9490"/>
    <lineage>
        <taxon>Eukaryota</taxon>
        <taxon>Metazoa</taxon>
        <taxon>Chordata</taxon>
        <taxon>Craniata</taxon>
        <taxon>Vertebrata</taxon>
        <taxon>Euteleostomi</taxon>
        <taxon>Mammalia</taxon>
        <taxon>Eutheria</taxon>
        <taxon>Euarchontoglires</taxon>
        <taxon>Primates</taxon>
        <taxon>Haplorrhini</taxon>
        <taxon>Platyrrhini</taxon>
        <taxon>Cebidae</taxon>
        <taxon>Callitrichinae</taxon>
        <taxon>Saguinus</taxon>
    </lineage>
</organism>
<name>A0ABQ9TES5_SAGOE</name>
<feature type="compositionally biased region" description="Basic and acidic residues" evidence="1">
    <location>
        <begin position="131"/>
        <end position="143"/>
    </location>
</feature>
<reference evidence="2 3" key="1">
    <citation type="submission" date="2023-05" db="EMBL/GenBank/DDBJ databases">
        <title>B98-5 Cell Line De Novo Hybrid Assembly: An Optical Mapping Approach.</title>
        <authorList>
            <person name="Kananen K."/>
            <person name="Auerbach J.A."/>
            <person name="Kautto E."/>
            <person name="Blachly J.S."/>
        </authorList>
    </citation>
    <scope>NUCLEOTIDE SEQUENCE [LARGE SCALE GENOMIC DNA]</scope>
    <source>
        <strain evidence="2">B95-8</strain>
        <tissue evidence="2">Cell line</tissue>
    </source>
</reference>
<comment type="caution">
    <text evidence="2">The sequence shown here is derived from an EMBL/GenBank/DDBJ whole genome shotgun (WGS) entry which is preliminary data.</text>
</comment>
<evidence type="ECO:0000313" key="2">
    <source>
        <dbReference type="EMBL" id="KAK2083234.1"/>
    </source>
</evidence>
<gene>
    <name evidence="2" type="ORF">P7K49_038470</name>
</gene>
<feature type="non-terminal residue" evidence="2">
    <location>
        <position position="167"/>
    </location>
</feature>
<proteinExistence type="predicted"/>
<feature type="region of interest" description="Disordered" evidence="1">
    <location>
        <begin position="131"/>
        <end position="167"/>
    </location>
</feature>
<dbReference type="Proteomes" id="UP001266305">
    <property type="component" value="Unassembled WGS sequence"/>
</dbReference>
<sequence length="167" mass="18644">LKESSNLNLPRTFLVSGKQRSLELQARYLSLPILPSSVYPAFFRYAEAFQAQRLFLRKDGHLSPKIQAVRKREMTGWDCKEVGERDEYEVDSVLLADEVSLEAWGDESLIEACSRESESKVDALHICRSDKPCDGDSSVERKGAAVGHWAQKGRPSSAGFPPSGSRK</sequence>
<protein>
    <submittedName>
        <fullName evidence="2">Uncharacterized protein</fullName>
    </submittedName>
</protein>
<evidence type="ECO:0000313" key="3">
    <source>
        <dbReference type="Proteomes" id="UP001266305"/>
    </source>
</evidence>